<evidence type="ECO:0000256" key="4">
    <source>
        <dbReference type="ARBA" id="ARBA00023242"/>
    </source>
</evidence>
<evidence type="ECO:0000256" key="3">
    <source>
        <dbReference type="ARBA" id="ARBA00023235"/>
    </source>
</evidence>
<organism evidence="8">
    <name type="scientific">Trepomonas sp. PC1</name>
    <dbReference type="NCBI Taxonomy" id="1076344"/>
    <lineage>
        <taxon>Eukaryota</taxon>
        <taxon>Metamonada</taxon>
        <taxon>Diplomonadida</taxon>
        <taxon>Hexamitidae</taxon>
        <taxon>Hexamitinae</taxon>
        <taxon>Trepomonas</taxon>
    </lineage>
</organism>
<comment type="similarity">
    <text evidence="1">Belongs to the helicase family. RecQ subfamily.</text>
</comment>
<keyword evidence="8" id="KW-0547">Nucleotide-binding</keyword>
<dbReference type="PANTHER" id="PTHR13710">
    <property type="entry name" value="DNA HELICASE RECQ FAMILY MEMBER"/>
    <property type="match status" value="1"/>
</dbReference>
<comment type="catalytic activity">
    <reaction evidence="5">
        <text>Couples ATP hydrolysis with the unwinding of duplex DNA by translocating in the 3'-5' direction.</text>
        <dbReference type="EC" id="5.6.2.4"/>
    </reaction>
</comment>
<dbReference type="SUPFAM" id="SSF52540">
    <property type="entry name" value="P-loop containing nucleoside triphosphate hydrolases"/>
    <property type="match status" value="1"/>
</dbReference>
<feature type="non-terminal residue" evidence="8">
    <location>
        <position position="102"/>
    </location>
</feature>
<feature type="non-terminal residue" evidence="8">
    <location>
        <position position="1"/>
    </location>
</feature>
<feature type="domain" description="Helicase C-terminal" evidence="7">
    <location>
        <begin position="32"/>
        <end position="102"/>
    </location>
</feature>
<dbReference type="GO" id="GO:0003677">
    <property type="term" value="F:DNA binding"/>
    <property type="evidence" value="ECO:0007669"/>
    <property type="project" value="UniProtKB-KW"/>
</dbReference>
<evidence type="ECO:0000256" key="2">
    <source>
        <dbReference type="ARBA" id="ARBA00023125"/>
    </source>
</evidence>
<dbReference type="AlphaFoldDB" id="A0A146KAY3"/>
<dbReference type="GO" id="GO:0005737">
    <property type="term" value="C:cytoplasm"/>
    <property type="evidence" value="ECO:0007669"/>
    <property type="project" value="TreeGrafter"/>
</dbReference>
<name>A0A146KAY3_9EUKA</name>
<evidence type="ECO:0000259" key="7">
    <source>
        <dbReference type="PROSITE" id="PS51194"/>
    </source>
</evidence>
<keyword evidence="3" id="KW-0413">Isomerase</keyword>
<dbReference type="InterPro" id="IPR001650">
    <property type="entry name" value="Helicase_C-like"/>
</dbReference>
<dbReference type="GO" id="GO:0005694">
    <property type="term" value="C:chromosome"/>
    <property type="evidence" value="ECO:0007669"/>
    <property type="project" value="TreeGrafter"/>
</dbReference>
<sequence length="102" mass="12090">KIFVQSFNRQNIQYTVWHKNGQMSKKDILQSSIDQFIQKYPSRSIIVYTGTRQEAEDLEKYLSQFYESYFYHAGLSSDQKQILLQQWQSNQVKIIIATIAFA</sequence>
<dbReference type="GO" id="GO:0043138">
    <property type="term" value="F:3'-5' DNA helicase activity"/>
    <property type="evidence" value="ECO:0007669"/>
    <property type="project" value="UniProtKB-EC"/>
</dbReference>
<evidence type="ECO:0000256" key="5">
    <source>
        <dbReference type="ARBA" id="ARBA00034617"/>
    </source>
</evidence>
<evidence type="ECO:0000256" key="6">
    <source>
        <dbReference type="ARBA" id="ARBA00034808"/>
    </source>
</evidence>
<dbReference type="Gene3D" id="3.40.50.300">
    <property type="entry name" value="P-loop containing nucleotide triphosphate hydrolases"/>
    <property type="match status" value="1"/>
</dbReference>
<dbReference type="GO" id="GO:0005634">
    <property type="term" value="C:nucleus"/>
    <property type="evidence" value="ECO:0007669"/>
    <property type="project" value="TreeGrafter"/>
</dbReference>
<dbReference type="GO" id="GO:0009378">
    <property type="term" value="F:four-way junction helicase activity"/>
    <property type="evidence" value="ECO:0007669"/>
    <property type="project" value="TreeGrafter"/>
</dbReference>
<dbReference type="EC" id="5.6.2.4" evidence="6"/>
<keyword evidence="8" id="KW-0067">ATP-binding</keyword>
<dbReference type="InterPro" id="IPR027417">
    <property type="entry name" value="P-loop_NTPase"/>
</dbReference>
<keyword evidence="2" id="KW-0238">DNA-binding</keyword>
<dbReference type="GO" id="GO:0000724">
    <property type="term" value="P:double-strand break repair via homologous recombination"/>
    <property type="evidence" value="ECO:0007669"/>
    <property type="project" value="TreeGrafter"/>
</dbReference>
<dbReference type="Pfam" id="PF00271">
    <property type="entry name" value="Helicase_C"/>
    <property type="match status" value="1"/>
</dbReference>
<accession>A0A146KAY3</accession>
<dbReference type="EMBL" id="GDID01003512">
    <property type="protein sequence ID" value="JAP93094.1"/>
    <property type="molecule type" value="Transcribed_RNA"/>
</dbReference>
<protein>
    <recommendedName>
        <fullName evidence="6">DNA 3'-5' helicase</fullName>
        <ecNumber evidence="6">5.6.2.4</ecNumber>
    </recommendedName>
</protein>
<reference evidence="8" key="1">
    <citation type="submission" date="2015-07" db="EMBL/GenBank/DDBJ databases">
        <title>Adaptation to a free-living lifestyle via gene acquisitions in the diplomonad Trepomonas sp. PC1.</title>
        <authorList>
            <person name="Xu F."/>
            <person name="Jerlstrom-Hultqvist J."/>
            <person name="Kolisko M."/>
            <person name="Simpson A.G.B."/>
            <person name="Roger A.J."/>
            <person name="Svard S.G."/>
            <person name="Andersson J.O."/>
        </authorList>
    </citation>
    <scope>NUCLEOTIDE SEQUENCE</scope>
    <source>
        <strain evidence="8">PC1</strain>
    </source>
</reference>
<evidence type="ECO:0000256" key="1">
    <source>
        <dbReference type="ARBA" id="ARBA00005446"/>
    </source>
</evidence>
<gene>
    <name evidence="8" type="ORF">TPC1_14746</name>
</gene>
<keyword evidence="8" id="KW-0378">Hydrolase</keyword>
<keyword evidence="4" id="KW-0539">Nucleus</keyword>
<proteinExistence type="inferred from homology"/>
<dbReference type="PROSITE" id="PS51194">
    <property type="entry name" value="HELICASE_CTER"/>
    <property type="match status" value="1"/>
</dbReference>
<keyword evidence="8" id="KW-0347">Helicase</keyword>
<dbReference type="PANTHER" id="PTHR13710:SF153">
    <property type="entry name" value="RECQ-LIKE DNA HELICASE BLM"/>
    <property type="match status" value="1"/>
</dbReference>
<evidence type="ECO:0000313" key="8">
    <source>
        <dbReference type="EMBL" id="JAP93094.1"/>
    </source>
</evidence>